<dbReference type="EMBL" id="KV919156">
    <property type="protein sequence ID" value="OSX71215.1"/>
    <property type="molecule type" value="Genomic_DNA"/>
</dbReference>
<dbReference type="InterPro" id="IPR036291">
    <property type="entry name" value="NAD(P)-bd_dom_sf"/>
</dbReference>
<dbReference type="InterPro" id="IPR016040">
    <property type="entry name" value="NAD(P)-bd_dom"/>
</dbReference>
<name>A0A1X6NRK5_PORUM</name>
<evidence type="ECO:0000313" key="2">
    <source>
        <dbReference type="EMBL" id="OSX71215.1"/>
    </source>
</evidence>
<dbReference type="GO" id="GO:0009507">
    <property type="term" value="C:chloroplast"/>
    <property type="evidence" value="ECO:0007669"/>
    <property type="project" value="TreeGrafter"/>
</dbReference>
<dbReference type="PANTHER" id="PTHR14194:SF86">
    <property type="entry name" value="OS05G0110300 PROTEIN"/>
    <property type="match status" value="1"/>
</dbReference>
<dbReference type="Pfam" id="PF13460">
    <property type="entry name" value="NAD_binding_10"/>
    <property type="match status" value="1"/>
</dbReference>
<protein>
    <recommendedName>
        <fullName evidence="1">NAD(P)-binding domain-containing protein</fullName>
    </recommendedName>
</protein>
<sequence>MGFVAVAPASLRSTAFFATPVSARRACGHRPALPVAAAPSRVVVVMAADGVRRVLVSGATGRTGRLAMAKLAEHADQLQAVGLVRSAEKAAAVLGDGVETVVGTVTDRDQVVSIVRDNNIDALIVLSSAIPKFKPAEPGQRPEHYFDDGQEPESVDWEGGRNMIDAAKEVGLGHVVFVGSMGSTDAHHPLNAFGNILKKKRQAEQYLIESGVTYTIINPGGLQDADGGRRELIVGNNDEIYKLYGTPAIPRADVATLTVQALLNPETAKNKALDVITKPEGEGTVTKDFSELFAKTQSQL</sequence>
<keyword evidence="3" id="KW-1185">Reference proteome</keyword>
<proteinExistence type="predicted"/>
<feature type="domain" description="NAD(P)-binding" evidence="1">
    <location>
        <begin position="58"/>
        <end position="265"/>
    </location>
</feature>
<dbReference type="SUPFAM" id="SSF51735">
    <property type="entry name" value="NAD(P)-binding Rossmann-fold domains"/>
    <property type="match status" value="1"/>
</dbReference>
<dbReference type="InterPro" id="IPR044163">
    <property type="entry name" value="SARED1-like"/>
</dbReference>
<dbReference type="CDD" id="cd05243">
    <property type="entry name" value="SDR_a5"/>
    <property type="match status" value="1"/>
</dbReference>
<dbReference type="OrthoDB" id="419598at2759"/>
<dbReference type="Gene3D" id="3.40.50.720">
    <property type="entry name" value="NAD(P)-binding Rossmann-like Domain"/>
    <property type="match status" value="1"/>
</dbReference>
<evidence type="ECO:0000259" key="1">
    <source>
        <dbReference type="Pfam" id="PF13460"/>
    </source>
</evidence>
<reference evidence="2 3" key="1">
    <citation type="submission" date="2017-03" db="EMBL/GenBank/DDBJ databases">
        <title>WGS assembly of Porphyra umbilicalis.</title>
        <authorList>
            <person name="Brawley S.H."/>
            <person name="Blouin N.A."/>
            <person name="Ficko-Blean E."/>
            <person name="Wheeler G.L."/>
            <person name="Lohr M."/>
            <person name="Goodson H.V."/>
            <person name="Jenkins J.W."/>
            <person name="Blaby-Haas C.E."/>
            <person name="Helliwell K.E."/>
            <person name="Chan C."/>
            <person name="Marriage T."/>
            <person name="Bhattacharya D."/>
            <person name="Klein A.S."/>
            <person name="Badis Y."/>
            <person name="Brodie J."/>
            <person name="Cao Y."/>
            <person name="Collen J."/>
            <person name="Dittami S.M."/>
            <person name="Gachon C.M."/>
            <person name="Green B.R."/>
            <person name="Karpowicz S."/>
            <person name="Kim J.W."/>
            <person name="Kudahl U."/>
            <person name="Lin S."/>
            <person name="Michel G."/>
            <person name="Mittag M."/>
            <person name="Olson B.J."/>
            <person name="Pangilinan J."/>
            <person name="Peng Y."/>
            <person name="Qiu H."/>
            <person name="Shu S."/>
            <person name="Singer J.T."/>
            <person name="Smith A.G."/>
            <person name="Sprecher B.N."/>
            <person name="Wagner V."/>
            <person name="Wang W."/>
            <person name="Wang Z.-Y."/>
            <person name="Yan J."/>
            <person name="Yarish C."/>
            <person name="Zoeuner-Riek S."/>
            <person name="Zhuang Y."/>
            <person name="Zou Y."/>
            <person name="Lindquist E.A."/>
            <person name="Grimwood J."/>
            <person name="Barry K."/>
            <person name="Rokhsar D.S."/>
            <person name="Schmutz J."/>
            <person name="Stiller J.W."/>
            <person name="Grossman A.R."/>
            <person name="Prochnik S.E."/>
        </authorList>
    </citation>
    <scope>NUCLEOTIDE SEQUENCE [LARGE SCALE GENOMIC DNA]</scope>
    <source>
        <strain evidence="2">4086291</strain>
    </source>
</reference>
<dbReference type="AlphaFoldDB" id="A0A1X6NRK5"/>
<evidence type="ECO:0000313" key="3">
    <source>
        <dbReference type="Proteomes" id="UP000218209"/>
    </source>
</evidence>
<organism evidence="2 3">
    <name type="scientific">Porphyra umbilicalis</name>
    <name type="common">Purple laver</name>
    <name type="synonym">Red alga</name>
    <dbReference type="NCBI Taxonomy" id="2786"/>
    <lineage>
        <taxon>Eukaryota</taxon>
        <taxon>Rhodophyta</taxon>
        <taxon>Bangiophyceae</taxon>
        <taxon>Bangiales</taxon>
        <taxon>Bangiaceae</taxon>
        <taxon>Porphyra</taxon>
    </lineage>
</organism>
<gene>
    <name evidence="2" type="ORF">BU14_0575s0002</name>
</gene>
<dbReference type="GO" id="GO:0016491">
    <property type="term" value="F:oxidoreductase activity"/>
    <property type="evidence" value="ECO:0007669"/>
    <property type="project" value="InterPro"/>
</dbReference>
<dbReference type="PANTHER" id="PTHR14194">
    <property type="entry name" value="NITROGEN METABOLIC REGULATION PROTEIN NMR-RELATED"/>
    <property type="match status" value="1"/>
</dbReference>
<dbReference type="Proteomes" id="UP000218209">
    <property type="component" value="Unassembled WGS sequence"/>
</dbReference>
<accession>A0A1X6NRK5</accession>